<evidence type="ECO:0000256" key="5">
    <source>
        <dbReference type="SAM" id="SignalP"/>
    </source>
</evidence>
<name>A0A841KPH4_9FIRM</name>
<organism evidence="7 8">
    <name type="scientific">Anaerosolibacter carboniphilus</name>
    <dbReference type="NCBI Taxonomy" id="1417629"/>
    <lineage>
        <taxon>Bacteria</taxon>
        <taxon>Bacillati</taxon>
        <taxon>Bacillota</taxon>
        <taxon>Clostridia</taxon>
        <taxon>Peptostreptococcales</taxon>
        <taxon>Thermotaleaceae</taxon>
        <taxon>Anaerosolibacter</taxon>
    </lineage>
</organism>
<dbReference type="CDD" id="cd13711">
    <property type="entry name" value="PBP2_Ngo0372_TcyA"/>
    <property type="match status" value="1"/>
</dbReference>
<dbReference type="InterPro" id="IPR001638">
    <property type="entry name" value="Solute-binding_3/MltF_N"/>
</dbReference>
<protein>
    <submittedName>
        <fullName evidence="7">Cystine transport system substrate-binding protein</fullName>
    </submittedName>
</protein>
<comment type="similarity">
    <text evidence="2 4">Belongs to the bacterial solute-binding protein 3 family.</text>
</comment>
<feature type="signal peptide" evidence="5">
    <location>
        <begin position="1"/>
        <end position="20"/>
    </location>
</feature>
<feature type="domain" description="Solute-binding protein family 3/N-terminal" evidence="6">
    <location>
        <begin position="54"/>
        <end position="273"/>
    </location>
</feature>
<dbReference type="EMBL" id="JACHEN010000006">
    <property type="protein sequence ID" value="MBB6215211.1"/>
    <property type="molecule type" value="Genomic_DNA"/>
</dbReference>
<dbReference type="Gene3D" id="3.40.190.10">
    <property type="entry name" value="Periplasmic binding protein-like II"/>
    <property type="match status" value="2"/>
</dbReference>
<gene>
    <name evidence="7" type="ORF">HNQ80_001300</name>
</gene>
<evidence type="ECO:0000256" key="2">
    <source>
        <dbReference type="ARBA" id="ARBA00010333"/>
    </source>
</evidence>
<dbReference type="PROSITE" id="PS01039">
    <property type="entry name" value="SBP_BACTERIAL_3"/>
    <property type="match status" value="1"/>
</dbReference>
<accession>A0A841KPH4</accession>
<dbReference type="Pfam" id="PF00497">
    <property type="entry name" value="SBP_bac_3"/>
    <property type="match status" value="1"/>
</dbReference>
<dbReference type="PANTHER" id="PTHR35936">
    <property type="entry name" value="MEMBRANE-BOUND LYTIC MUREIN TRANSGLYCOSYLASE F"/>
    <property type="match status" value="1"/>
</dbReference>
<evidence type="ECO:0000313" key="8">
    <source>
        <dbReference type="Proteomes" id="UP000579281"/>
    </source>
</evidence>
<dbReference type="SUPFAM" id="SSF53850">
    <property type="entry name" value="Periplasmic binding protein-like II"/>
    <property type="match status" value="1"/>
</dbReference>
<evidence type="ECO:0000256" key="3">
    <source>
        <dbReference type="ARBA" id="ARBA00022729"/>
    </source>
</evidence>
<dbReference type="PROSITE" id="PS51257">
    <property type="entry name" value="PROKAR_LIPOPROTEIN"/>
    <property type="match status" value="1"/>
</dbReference>
<reference evidence="7 8" key="1">
    <citation type="submission" date="2020-08" db="EMBL/GenBank/DDBJ databases">
        <title>Genomic Encyclopedia of Type Strains, Phase IV (KMG-IV): sequencing the most valuable type-strain genomes for metagenomic binning, comparative biology and taxonomic classification.</title>
        <authorList>
            <person name="Goeker M."/>
        </authorList>
    </citation>
    <scope>NUCLEOTIDE SEQUENCE [LARGE SCALE GENOMIC DNA]</scope>
    <source>
        <strain evidence="7 8">DSM 103526</strain>
    </source>
</reference>
<evidence type="ECO:0000256" key="4">
    <source>
        <dbReference type="RuleBase" id="RU003744"/>
    </source>
</evidence>
<dbReference type="GO" id="GO:0030313">
    <property type="term" value="C:cell envelope"/>
    <property type="evidence" value="ECO:0007669"/>
    <property type="project" value="UniProtKB-SubCell"/>
</dbReference>
<proteinExistence type="inferred from homology"/>
<feature type="chain" id="PRO_5039233323" evidence="5">
    <location>
        <begin position="21"/>
        <end position="276"/>
    </location>
</feature>
<dbReference type="Proteomes" id="UP000579281">
    <property type="component" value="Unassembled WGS sequence"/>
</dbReference>
<keyword evidence="3 5" id="KW-0732">Signal</keyword>
<dbReference type="SMART" id="SM00062">
    <property type="entry name" value="PBPb"/>
    <property type="match status" value="1"/>
</dbReference>
<evidence type="ECO:0000256" key="1">
    <source>
        <dbReference type="ARBA" id="ARBA00004196"/>
    </source>
</evidence>
<dbReference type="AlphaFoldDB" id="A0A841KPH4"/>
<dbReference type="RefSeq" id="WP_184309304.1">
    <property type="nucleotide sequence ID" value="NZ_JACHEN010000006.1"/>
</dbReference>
<comment type="caution">
    <text evidence="7">The sequence shown here is derived from an EMBL/GenBank/DDBJ whole genome shotgun (WGS) entry which is preliminary data.</text>
</comment>
<evidence type="ECO:0000313" key="7">
    <source>
        <dbReference type="EMBL" id="MBB6215211.1"/>
    </source>
</evidence>
<dbReference type="PANTHER" id="PTHR35936:SF34">
    <property type="entry name" value="ABC TRANSPORTER EXTRACELLULAR-BINDING PROTEIN YCKB-RELATED"/>
    <property type="match status" value="1"/>
</dbReference>
<dbReference type="InterPro" id="IPR018313">
    <property type="entry name" value="SBP_3_CS"/>
</dbReference>
<evidence type="ECO:0000259" key="6">
    <source>
        <dbReference type="SMART" id="SM00062"/>
    </source>
</evidence>
<sequence length="276" mass="29907">MKKIILVVAALLILSLGLMGCGSNVNKQDSNASPAPDTTAKSESLLDTIQAEGKIRFGTEGTYAPFTFHDSTGKLTGFDVEIAEEIAKRLGVEAEFIETKWDGMFAGLDAKRFDAIANEVSIRPDRLEKYDFSDTYIVSKAVLIVQESNNEMKDFAGLKGKKAAQSLTSNLADIAKANGAEIVQIDGFNQAIDLLAAGRVDATINDSLSFLDLKKQKPELPIKVVAEQQDAAQMGIMFNKGNEELVDAVNKALAEMKADGTYLKISEKWFGTDVSK</sequence>
<comment type="subcellular location">
    <subcellularLocation>
        <location evidence="1">Cell envelope</location>
    </subcellularLocation>
</comment>
<keyword evidence="8" id="KW-1185">Reference proteome</keyword>